<gene>
    <name evidence="4" type="ORF">OMP38_29375</name>
</gene>
<dbReference type="Pfam" id="PF00210">
    <property type="entry name" value="Ferritin"/>
    <property type="match status" value="1"/>
</dbReference>
<dbReference type="InterPro" id="IPR023188">
    <property type="entry name" value="DPS_DNA-bd_CS"/>
</dbReference>
<dbReference type="SUPFAM" id="SSF47240">
    <property type="entry name" value="Ferritin-like"/>
    <property type="match status" value="1"/>
</dbReference>
<dbReference type="RefSeq" id="WP_277568225.1">
    <property type="nucleotide sequence ID" value="NZ_JAPDHZ010000006.1"/>
</dbReference>
<dbReference type="CDD" id="cd01043">
    <property type="entry name" value="DPS"/>
    <property type="match status" value="1"/>
</dbReference>
<dbReference type="InterPro" id="IPR008331">
    <property type="entry name" value="Ferritin_DPS_dom"/>
</dbReference>
<comment type="caution">
    <text evidence="4">The sequence shown here is derived from an EMBL/GenBank/DDBJ whole genome shotgun (WGS) entry which is preliminary data.</text>
</comment>
<dbReference type="InterPro" id="IPR009078">
    <property type="entry name" value="Ferritin-like_SF"/>
</dbReference>
<dbReference type="PANTHER" id="PTHR42932">
    <property type="entry name" value="GENERAL STRESS PROTEIN 20U"/>
    <property type="match status" value="1"/>
</dbReference>
<dbReference type="Proteomes" id="UP001153387">
    <property type="component" value="Unassembled WGS sequence"/>
</dbReference>
<proteinExistence type="inferred from homology"/>
<dbReference type="AlphaFoldDB" id="A0A9X4KLK1"/>
<comment type="similarity">
    <text evidence="1 2">Belongs to the Dps family.</text>
</comment>
<protein>
    <submittedName>
        <fullName evidence="4">DNA starvation/stationary phase protection protein</fullName>
    </submittedName>
</protein>
<reference evidence="4 5" key="1">
    <citation type="submission" date="2022-10" db="EMBL/GenBank/DDBJ databases">
        <title>Comparative genomic analysis of Cohnella hashimotonis sp. nov., isolated from the International Space Station.</title>
        <authorList>
            <person name="Simpson A."/>
            <person name="Venkateswaran K."/>
        </authorList>
    </citation>
    <scope>NUCLEOTIDE SEQUENCE [LARGE SCALE GENOMIC DNA]</scope>
    <source>
        <strain evidence="4 5">DSM 18997</strain>
    </source>
</reference>
<dbReference type="PROSITE" id="PS00818">
    <property type="entry name" value="DPS_1"/>
    <property type="match status" value="1"/>
</dbReference>
<evidence type="ECO:0000313" key="5">
    <source>
        <dbReference type="Proteomes" id="UP001153387"/>
    </source>
</evidence>
<name>A0A9X4KLK1_9BACL</name>
<dbReference type="Gene3D" id="1.20.1260.10">
    <property type="match status" value="1"/>
</dbReference>
<dbReference type="GO" id="GO:0016722">
    <property type="term" value="F:oxidoreductase activity, acting on metal ions"/>
    <property type="evidence" value="ECO:0007669"/>
    <property type="project" value="InterPro"/>
</dbReference>
<dbReference type="InterPro" id="IPR002177">
    <property type="entry name" value="DPS_DNA-bd"/>
</dbReference>
<evidence type="ECO:0000313" key="4">
    <source>
        <dbReference type="EMBL" id="MDG0794489.1"/>
    </source>
</evidence>
<dbReference type="InterPro" id="IPR012347">
    <property type="entry name" value="Ferritin-like"/>
</dbReference>
<sequence>MPKIQNNLNQNLADWSVIYFKLHHFHWYVKGPHFQTLHLKFEELYNFAALSLDEVAERILAIGGKPSSTMKEYLSLTKIKEGGDESKDVDMVKAVIDDFILLTNGLNETLEMAEEAGDAPTADLLTKQVEALQKHVWMLSATAGINVPTKVKA</sequence>
<dbReference type="PROSITE" id="PS00819">
    <property type="entry name" value="DPS_2"/>
    <property type="match status" value="1"/>
</dbReference>
<keyword evidence="5" id="KW-1185">Reference proteome</keyword>
<accession>A0A9X4KLK1</accession>
<evidence type="ECO:0000256" key="1">
    <source>
        <dbReference type="ARBA" id="ARBA00009497"/>
    </source>
</evidence>
<dbReference type="GO" id="GO:0008199">
    <property type="term" value="F:ferric iron binding"/>
    <property type="evidence" value="ECO:0007669"/>
    <property type="project" value="InterPro"/>
</dbReference>
<dbReference type="EMBL" id="JAPDHZ010000006">
    <property type="protein sequence ID" value="MDG0794489.1"/>
    <property type="molecule type" value="Genomic_DNA"/>
</dbReference>
<evidence type="ECO:0000256" key="2">
    <source>
        <dbReference type="RuleBase" id="RU003875"/>
    </source>
</evidence>
<dbReference type="PRINTS" id="PR01346">
    <property type="entry name" value="HELNAPAPROT"/>
</dbReference>
<dbReference type="PIRSF" id="PIRSF005900">
    <property type="entry name" value="Dps"/>
    <property type="match status" value="1"/>
</dbReference>
<evidence type="ECO:0000259" key="3">
    <source>
        <dbReference type="Pfam" id="PF00210"/>
    </source>
</evidence>
<organism evidence="4 5">
    <name type="scientific">Cohnella ginsengisoli</name>
    <dbReference type="NCBI Taxonomy" id="425004"/>
    <lineage>
        <taxon>Bacteria</taxon>
        <taxon>Bacillati</taxon>
        <taxon>Bacillota</taxon>
        <taxon>Bacilli</taxon>
        <taxon>Bacillales</taxon>
        <taxon>Paenibacillaceae</taxon>
        <taxon>Cohnella</taxon>
    </lineage>
</organism>
<dbReference type="PANTHER" id="PTHR42932:SF1">
    <property type="entry name" value="GENERAL STRESS PROTEIN 20U"/>
    <property type="match status" value="1"/>
</dbReference>
<feature type="domain" description="Ferritin/DPS" evidence="3">
    <location>
        <begin position="6"/>
        <end position="142"/>
    </location>
</feature>